<gene>
    <name evidence="1" type="ORF">L6164_003565</name>
</gene>
<protein>
    <submittedName>
        <fullName evidence="1">Uncharacterized protein</fullName>
    </submittedName>
</protein>
<keyword evidence="2" id="KW-1185">Reference proteome</keyword>
<dbReference type="EMBL" id="CM039427">
    <property type="protein sequence ID" value="KAI4354719.1"/>
    <property type="molecule type" value="Genomic_DNA"/>
</dbReference>
<sequence>MATITTMEQQSKKLQVAVFPWLAFGHSVPFFELAKLIAQKGHKIFFISTPRNIQRLPKLPPNLEHSMNLIEIPLPHVEELPENAEATMDVPNNSVAYLKKAFDGLEQPLVQFLQTSKPDWIIYDFAPYWLPPINAKLGILGIFFCIFSAFGTSLIFDTLVLQASKTFSEVALRPFEEKTMSNDHVEENESGVSDVFRVRSCLYGAHVLASRSCREIDGESLKILESQCRKPVFPTGLLPPSLESSEDSKHDNWDTIVEWLDKQEKGSVVYVAFGSEVTLSEEDLTELALGLELSGLPFLWILNKQNSPASSYSIDLPDWFEHRSNYRGFVWTS</sequence>
<name>A0ACB9Q0U0_BAUVA</name>
<reference evidence="1 2" key="1">
    <citation type="journal article" date="2022" name="DNA Res.">
        <title>Chromosomal-level genome assembly of the orchid tree Bauhinia variegata (Leguminosae; Cercidoideae) supports the allotetraploid origin hypothesis of Bauhinia.</title>
        <authorList>
            <person name="Zhong Y."/>
            <person name="Chen Y."/>
            <person name="Zheng D."/>
            <person name="Pang J."/>
            <person name="Liu Y."/>
            <person name="Luo S."/>
            <person name="Meng S."/>
            <person name="Qian L."/>
            <person name="Wei D."/>
            <person name="Dai S."/>
            <person name="Zhou R."/>
        </authorList>
    </citation>
    <scope>NUCLEOTIDE SEQUENCE [LARGE SCALE GENOMIC DNA]</scope>
    <source>
        <strain evidence="1">BV-YZ2020</strain>
    </source>
</reference>
<accession>A0ACB9Q0U0</accession>
<dbReference type="Proteomes" id="UP000828941">
    <property type="component" value="Chromosome 2"/>
</dbReference>
<proteinExistence type="predicted"/>
<comment type="caution">
    <text evidence="1">The sequence shown here is derived from an EMBL/GenBank/DDBJ whole genome shotgun (WGS) entry which is preliminary data.</text>
</comment>
<organism evidence="1 2">
    <name type="scientific">Bauhinia variegata</name>
    <name type="common">Purple orchid tree</name>
    <name type="synonym">Phanera variegata</name>
    <dbReference type="NCBI Taxonomy" id="167791"/>
    <lineage>
        <taxon>Eukaryota</taxon>
        <taxon>Viridiplantae</taxon>
        <taxon>Streptophyta</taxon>
        <taxon>Embryophyta</taxon>
        <taxon>Tracheophyta</taxon>
        <taxon>Spermatophyta</taxon>
        <taxon>Magnoliopsida</taxon>
        <taxon>eudicotyledons</taxon>
        <taxon>Gunneridae</taxon>
        <taxon>Pentapetalae</taxon>
        <taxon>rosids</taxon>
        <taxon>fabids</taxon>
        <taxon>Fabales</taxon>
        <taxon>Fabaceae</taxon>
        <taxon>Cercidoideae</taxon>
        <taxon>Cercideae</taxon>
        <taxon>Bauhiniinae</taxon>
        <taxon>Bauhinia</taxon>
    </lineage>
</organism>
<evidence type="ECO:0000313" key="1">
    <source>
        <dbReference type="EMBL" id="KAI4354719.1"/>
    </source>
</evidence>
<evidence type="ECO:0000313" key="2">
    <source>
        <dbReference type="Proteomes" id="UP000828941"/>
    </source>
</evidence>